<evidence type="ECO:0000259" key="7">
    <source>
        <dbReference type="PROSITE" id="PS50858"/>
    </source>
</evidence>
<dbReference type="Gene3D" id="2.30.29.30">
    <property type="entry name" value="Pleckstrin-homology domain (PH domain)/Phosphotyrosine-binding domain (PTB)"/>
    <property type="match status" value="1"/>
</dbReference>
<proteinExistence type="inferred from homology"/>
<sequence>MTDETEALIRVDHVKYRKAGDGRSPIGRLALFSDYVEWRDNASPEVFTCKFIHIKGQRVSPPHKSKVQLQLNLANDEQATFVFLNPGSSKEDLLKERDVFKVKLQNALTQHRKRVNELAKSVESKSMNTELEAKQKILCEDRNLEKLYKNLVYTKTITPQDFWSDYYQQEGVSEDKIGINGAFLANIVQQEGTNGVRLNLNQEIIQAIYTTYPTVQKKNLELVPHEMSEETFWKKFFQSHYFHREREVLPNPKDPFAECVRDDDEEMTKMSAEKVQRKRFDLDHIDDNGLRDFVHKSESLPKSTRNTLIKRCNYLSEKILASSWKSGEASTSAGKEKKGFGVLDRLVVETEGRLESDDLAEKESQEEVQLVRINSSAKATQSVYSKREMQQYKGIVADYFSNWSVEGILHRNEMLLDQQGMEIFETEEALRDEQDGAPPPEIWCQTASELTKMRDIHSSVRELCRHFWKCFPPVSTETEEKLIRMATTLSKFKDEQLSRNKEIDPTNLEHCVQMIDLALQKFESYEMKKPN</sequence>
<dbReference type="PANTHER" id="PTHR12856">
    <property type="entry name" value="TRANSCRIPTION INITIATION FACTOR IIH-RELATED"/>
    <property type="match status" value="1"/>
</dbReference>
<dbReference type="EMBL" id="WUAV01000004">
    <property type="protein sequence ID" value="KAF1758179.1"/>
    <property type="molecule type" value="Genomic_DNA"/>
</dbReference>
<feature type="domain" description="BSD" evidence="7">
    <location>
        <begin position="121"/>
        <end position="174"/>
    </location>
</feature>
<dbReference type="SUPFAM" id="SSF50729">
    <property type="entry name" value="PH domain-like"/>
    <property type="match status" value="1"/>
</dbReference>
<evidence type="ECO:0000313" key="9">
    <source>
        <dbReference type="Proteomes" id="UP000483820"/>
    </source>
</evidence>
<feature type="domain" description="BSD" evidence="7">
    <location>
        <begin position="192"/>
        <end position="244"/>
    </location>
</feature>
<dbReference type="Gene3D" id="1.10.3970.10">
    <property type="entry name" value="BSD domain"/>
    <property type="match status" value="1"/>
</dbReference>
<dbReference type="CDD" id="cd13229">
    <property type="entry name" value="PH_TFIIH"/>
    <property type="match status" value="1"/>
</dbReference>
<comment type="similarity">
    <text evidence="2">Belongs to the TFB1 family.</text>
</comment>
<dbReference type="GO" id="GO:0000439">
    <property type="term" value="C:transcription factor TFIIH core complex"/>
    <property type="evidence" value="ECO:0007669"/>
    <property type="project" value="InterPro"/>
</dbReference>
<reference evidence="8 9" key="1">
    <citation type="submission" date="2019-12" db="EMBL/GenBank/DDBJ databases">
        <title>Chromosome-level assembly of the Caenorhabditis remanei genome.</title>
        <authorList>
            <person name="Teterina A.A."/>
            <person name="Willis J.H."/>
            <person name="Phillips P.C."/>
        </authorList>
    </citation>
    <scope>NUCLEOTIDE SEQUENCE [LARGE SCALE GENOMIC DNA]</scope>
    <source>
        <strain evidence="8 9">PX506</strain>
        <tissue evidence="8">Whole organism</tissue>
    </source>
</reference>
<name>A0A6A5GUI0_CAERE</name>
<evidence type="ECO:0000256" key="4">
    <source>
        <dbReference type="ARBA" id="ARBA00023015"/>
    </source>
</evidence>
<dbReference type="CTD" id="9828985"/>
<evidence type="ECO:0000256" key="6">
    <source>
        <dbReference type="ARBA" id="ARBA00023242"/>
    </source>
</evidence>
<accession>A0A6A5GUI0</accession>
<dbReference type="GO" id="GO:0006289">
    <property type="term" value="P:nucleotide-excision repair"/>
    <property type="evidence" value="ECO:0007669"/>
    <property type="project" value="InterPro"/>
</dbReference>
<comment type="subcellular location">
    <subcellularLocation>
        <location evidence="1">Nucleus</location>
    </subcellularLocation>
</comment>
<keyword evidence="6" id="KW-0539">Nucleus</keyword>
<dbReference type="RefSeq" id="XP_003108267.2">
    <property type="nucleotide sequence ID" value="XM_003108219.2"/>
</dbReference>
<keyword evidence="5" id="KW-0804">Transcription</keyword>
<evidence type="ECO:0000256" key="1">
    <source>
        <dbReference type="ARBA" id="ARBA00004123"/>
    </source>
</evidence>
<dbReference type="GeneID" id="9828985"/>
<dbReference type="InterPro" id="IPR035925">
    <property type="entry name" value="BSD_dom_sf"/>
</dbReference>
<dbReference type="PROSITE" id="PS50858">
    <property type="entry name" value="BSD"/>
    <property type="match status" value="2"/>
</dbReference>
<dbReference type="Pfam" id="PF03909">
    <property type="entry name" value="BSD"/>
    <property type="match status" value="1"/>
</dbReference>
<evidence type="ECO:0000256" key="3">
    <source>
        <dbReference type="ARBA" id="ARBA00022737"/>
    </source>
</evidence>
<protein>
    <recommendedName>
        <fullName evidence="7">BSD domain-containing protein</fullName>
    </recommendedName>
</protein>
<dbReference type="FunFam" id="1.10.3970.10:FF:000004">
    <property type="entry name" value="General Transcription Factor homolog"/>
    <property type="match status" value="1"/>
</dbReference>
<dbReference type="AlphaFoldDB" id="A0A6A5GUI0"/>
<dbReference type="Proteomes" id="UP000483820">
    <property type="component" value="Chromosome IV"/>
</dbReference>
<evidence type="ECO:0000313" key="8">
    <source>
        <dbReference type="EMBL" id="KAF1758179.1"/>
    </source>
</evidence>
<dbReference type="InterPro" id="IPR011993">
    <property type="entry name" value="PH-like_dom_sf"/>
</dbReference>
<dbReference type="InterPro" id="IPR005607">
    <property type="entry name" value="BSD_dom"/>
</dbReference>
<comment type="caution">
    <text evidence="8">The sequence shown here is derived from an EMBL/GenBank/DDBJ whole genome shotgun (WGS) entry which is preliminary data.</text>
</comment>
<dbReference type="InterPro" id="IPR013876">
    <property type="entry name" value="TFIIH_BTF_p62_N"/>
</dbReference>
<gene>
    <name evidence="8" type="ORF">GCK72_014637</name>
</gene>
<dbReference type="SMART" id="SM00751">
    <property type="entry name" value="BSD"/>
    <property type="match status" value="2"/>
</dbReference>
<keyword evidence="3" id="KW-0677">Repeat</keyword>
<dbReference type="GO" id="GO:0006351">
    <property type="term" value="P:DNA-templated transcription"/>
    <property type="evidence" value="ECO:0007669"/>
    <property type="project" value="InterPro"/>
</dbReference>
<organism evidence="8 9">
    <name type="scientific">Caenorhabditis remanei</name>
    <name type="common">Caenorhabditis vulgaris</name>
    <dbReference type="NCBI Taxonomy" id="31234"/>
    <lineage>
        <taxon>Eukaryota</taxon>
        <taxon>Metazoa</taxon>
        <taxon>Ecdysozoa</taxon>
        <taxon>Nematoda</taxon>
        <taxon>Chromadorea</taxon>
        <taxon>Rhabditida</taxon>
        <taxon>Rhabditina</taxon>
        <taxon>Rhabditomorpha</taxon>
        <taxon>Rhabditoidea</taxon>
        <taxon>Rhabditidae</taxon>
        <taxon>Peloderinae</taxon>
        <taxon>Caenorhabditis</taxon>
    </lineage>
</organism>
<dbReference type="Pfam" id="PF08567">
    <property type="entry name" value="PH_TFIIH"/>
    <property type="match status" value="1"/>
</dbReference>
<keyword evidence="4" id="KW-0805">Transcription regulation</keyword>
<dbReference type="Gene3D" id="6.10.140.1200">
    <property type="match status" value="1"/>
</dbReference>
<dbReference type="FunFam" id="2.30.29.30:FF:000479">
    <property type="entry name" value="General transcription factor IIH subunit"/>
    <property type="match status" value="1"/>
</dbReference>
<dbReference type="SUPFAM" id="SSF140383">
    <property type="entry name" value="BSD domain-like"/>
    <property type="match status" value="2"/>
</dbReference>
<dbReference type="KEGG" id="crq:GCK72_014637"/>
<evidence type="ECO:0000256" key="2">
    <source>
        <dbReference type="ARBA" id="ARBA00009448"/>
    </source>
</evidence>
<dbReference type="InterPro" id="IPR027079">
    <property type="entry name" value="Tfb1/GTF2H1"/>
</dbReference>
<evidence type="ECO:0000256" key="5">
    <source>
        <dbReference type="ARBA" id="ARBA00023163"/>
    </source>
</evidence>